<feature type="region of interest" description="Disordered" evidence="1">
    <location>
        <begin position="1"/>
        <end position="22"/>
    </location>
</feature>
<dbReference type="InterPro" id="IPR015525">
    <property type="entry name" value="BRCA2"/>
</dbReference>
<feature type="compositionally biased region" description="Low complexity" evidence="1">
    <location>
        <begin position="37"/>
        <end position="46"/>
    </location>
</feature>
<dbReference type="EMBL" id="CP144058">
    <property type="protein sequence ID" value="WWD20290.1"/>
    <property type="molecule type" value="Genomic_DNA"/>
</dbReference>
<accession>A0AAJ8MY43</accession>
<feature type="region of interest" description="Disordered" evidence="1">
    <location>
        <begin position="120"/>
        <end position="144"/>
    </location>
</feature>
<evidence type="ECO:0000313" key="4">
    <source>
        <dbReference type="Proteomes" id="UP000322225"/>
    </source>
</evidence>
<dbReference type="GeneID" id="43592297"/>
<reference evidence="3" key="2">
    <citation type="submission" date="2024-01" db="EMBL/GenBank/DDBJ databases">
        <title>Comparative genomics of Cryptococcus and Kwoniella reveals pathogenesis evolution and contrasting modes of karyotype evolution via chromosome fusion or intercentromeric recombination.</title>
        <authorList>
            <person name="Coelho M.A."/>
            <person name="David-Palma M."/>
            <person name="Shea T."/>
            <person name="Bowers K."/>
            <person name="McGinley-Smith S."/>
            <person name="Mohammad A.W."/>
            <person name="Gnirke A."/>
            <person name="Yurkov A.M."/>
            <person name="Nowrousian M."/>
            <person name="Sun S."/>
            <person name="Cuomo C.A."/>
            <person name="Heitman J."/>
        </authorList>
    </citation>
    <scope>NUCLEOTIDE SEQUENCE</scope>
    <source>
        <strain evidence="3">CBS 12478</strain>
    </source>
</reference>
<feature type="region of interest" description="Disordered" evidence="1">
    <location>
        <begin position="275"/>
        <end position="310"/>
    </location>
</feature>
<keyword evidence="4" id="KW-1185">Reference proteome</keyword>
<proteinExistence type="predicted"/>
<gene>
    <name evidence="3" type="ORF">CI109_104766</name>
</gene>
<evidence type="ECO:0000256" key="1">
    <source>
        <dbReference type="SAM" id="MobiDB-lite"/>
    </source>
</evidence>
<dbReference type="RefSeq" id="XP_065823620.1">
    <property type="nucleotide sequence ID" value="XM_065967548.1"/>
</dbReference>
<sequence length="693" mass="74761">MLSARPSSPCPSDPDSPAITDVGIHDAIPDVIMPADLGDLLSGLGADDLDDFGELDEVDIEDDSEDKDSQAHHSHADDQPFPLGSLSSTGFATARGKLLAPPSAEALKKAKSIWEDEEAIDAQSHSSGRQSPPNKRPRLDDPVDLSSMASFTTGRGVAVPPPSKQATERAAKLFEDIENNLTVPASPILPSVPSPSVSGFQLGSGKAIAPPSKASMARALSLFADIDKDQTSSEPPSTPNIATSAFRTGSGKLATQPSTSSMSRALSLFADIDKDTPSRPITSQQFATPSQNPASFVHPSTPSRTPLATTTNTFSSIKKPIILKTPSTSLRRIGLGATPTQRKTVKRGFITPFKQVAVRQDPGPSKPKIAYQAVFDLDLTELATFTRNTTPQRISRNSAFRYEREFGAAQRPILRRVQEHDSSPSLPMVLIVWAIHHTVDDEKGQTRTYLELSDGWYRIRAQIDECLSRAIAKGKIKVGRKLALTGAKVGGLSAPELTVQLESGADGADVLEAFNSSHLMITGNSTALARWDRKLGLQAEPFIASLSSLSVDGGTVTLMDIVVDNIFPLMFTNGDRSVRESPWDEDEERIRQDKWKDKMRRDLEKLEDVAGALAQYAEEVSGVNSSMPITQRPRPSGSSLSRCATRDQGVLPARIIKPLGCEGDGLNFIAGGQTIPPTILLHTRRDTRWQAVE</sequence>
<feature type="region of interest" description="Disordered" evidence="1">
    <location>
        <begin position="624"/>
        <end position="643"/>
    </location>
</feature>
<name>A0AAJ8MY43_9TREE</name>
<feature type="region of interest" description="Disordered" evidence="1">
    <location>
        <begin position="228"/>
        <end position="260"/>
    </location>
</feature>
<dbReference type="Proteomes" id="UP000322225">
    <property type="component" value="Chromosome 8"/>
</dbReference>
<dbReference type="GO" id="GO:0006355">
    <property type="term" value="P:regulation of DNA-templated transcription"/>
    <property type="evidence" value="ECO:0007669"/>
    <property type="project" value="TreeGrafter"/>
</dbReference>
<dbReference type="GO" id="GO:0005634">
    <property type="term" value="C:nucleus"/>
    <property type="evidence" value="ECO:0007669"/>
    <property type="project" value="TreeGrafter"/>
</dbReference>
<reference evidence="3" key="1">
    <citation type="submission" date="2017-08" db="EMBL/GenBank/DDBJ databases">
        <authorList>
            <person name="Cuomo C."/>
            <person name="Billmyre B."/>
            <person name="Heitman J."/>
        </authorList>
    </citation>
    <scope>NUCLEOTIDE SEQUENCE</scope>
    <source>
        <strain evidence="3">CBS 12478</strain>
    </source>
</reference>
<protein>
    <recommendedName>
        <fullName evidence="2">BRCA2 OB1 domain-containing protein</fullName>
    </recommendedName>
</protein>
<dbReference type="Pfam" id="PF09103">
    <property type="entry name" value="BRCA-2_OB1"/>
    <property type="match status" value="1"/>
</dbReference>
<dbReference type="InterPro" id="IPR012340">
    <property type="entry name" value="NA-bd_OB-fold"/>
</dbReference>
<dbReference type="InterPro" id="IPR015187">
    <property type="entry name" value="BRCA2_OB_1"/>
</dbReference>
<feature type="region of interest" description="Disordered" evidence="1">
    <location>
        <begin position="37"/>
        <end position="88"/>
    </location>
</feature>
<dbReference type="SUPFAM" id="SSF50249">
    <property type="entry name" value="Nucleic acid-binding proteins"/>
    <property type="match status" value="1"/>
</dbReference>
<dbReference type="GO" id="GO:0000724">
    <property type="term" value="P:double-strand break repair via homologous recombination"/>
    <property type="evidence" value="ECO:0007669"/>
    <property type="project" value="InterPro"/>
</dbReference>
<evidence type="ECO:0000259" key="2">
    <source>
        <dbReference type="Pfam" id="PF09103"/>
    </source>
</evidence>
<feature type="compositionally biased region" description="Polar residues" evidence="1">
    <location>
        <begin position="279"/>
        <end position="310"/>
    </location>
</feature>
<evidence type="ECO:0000313" key="3">
    <source>
        <dbReference type="EMBL" id="WWD20290.1"/>
    </source>
</evidence>
<dbReference type="AlphaFoldDB" id="A0AAJ8MY43"/>
<feature type="compositionally biased region" description="Basic and acidic residues" evidence="1">
    <location>
        <begin position="67"/>
        <end position="78"/>
    </location>
</feature>
<feature type="compositionally biased region" description="Polar residues" evidence="1">
    <location>
        <begin position="123"/>
        <end position="133"/>
    </location>
</feature>
<feature type="compositionally biased region" description="Acidic residues" evidence="1">
    <location>
        <begin position="47"/>
        <end position="66"/>
    </location>
</feature>
<organism evidence="3 4">
    <name type="scientific">Kwoniella shandongensis</name>
    <dbReference type="NCBI Taxonomy" id="1734106"/>
    <lineage>
        <taxon>Eukaryota</taxon>
        <taxon>Fungi</taxon>
        <taxon>Dikarya</taxon>
        <taxon>Basidiomycota</taxon>
        <taxon>Agaricomycotina</taxon>
        <taxon>Tremellomycetes</taxon>
        <taxon>Tremellales</taxon>
        <taxon>Cryptococcaceae</taxon>
        <taxon>Kwoniella</taxon>
    </lineage>
</organism>
<dbReference type="PANTHER" id="PTHR11289:SF0">
    <property type="entry name" value="BREAST CANCER TYPE 2 SUSCEPTIBILITY PROTEIN"/>
    <property type="match status" value="1"/>
</dbReference>
<dbReference type="Gene3D" id="2.40.50.140">
    <property type="entry name" value="Nucleic acid-binding proteins"/>
    <property type="match status" value="2"/>
</dbReference>
<dbReference type="PANTHER" id="PTHR11289">
    <property type="entry name" value="BREAST CANCER TYPE 2 SUSCEPTIBILITY PROTEIN BRCA2"/>
    <property type="match status" value="1"/>
</dbReference>
<dbReference type="KEGG" id="ksn:43592297"/>
<feature type="domain" description="BRCA2 OB1" evidence="2">
    <location>
        <begin position="412"/>
        <end position="538"/>
    </location>
</feature>
<feature type="compositionally biased region" description="Polar residues" evidence="1">
    <location>
        <begin position="232"/>
        <end position="260"/>
    </location>
</feature>